<protein>
    <recommendedName>
        <fullName evidence="1">Anhydro-N-acetylmuramic acid kinase</fullName>
        <ecNumber evidence="1">2.7.1.170</ecNumber>
    </recommendedName>
    <alternativeName>
        <fullName evidence="1">AnhMurNAc kinase</fullName>
    </alternativeName>
</protein>
<reference evidence="2 3" key="1">
    <citation type="submission" date="2024-08" db="EMBL/GenBank/DDBJ databases">
        <title>Oceanimonas smirnovii Genome sequencing and assembly.</title>
        <authorList>
            <person name="Tang B."/>
        </authorList>
    </citation>
    <scope>NUCLEOTIDE SEQUENCE [LARGE SCALE GENOMIC DNA]</scope>
    <source>
        <strain evidence="2 3">OS2020-119</strain>
    </source>
</reference>
<comment type="pathway">
    <text evidence="1">Cell wall biogenesis; peptidoglycan recycling.</text>
</comment>
<comment type="function">
    <text evidence="1">Catalyzes the specific phosphorylation of 1,6-anhydro-N-acetylmuramic acid (anhMurNAc) with the simultaneous cleavage of the 1,6-anhydro ring, generating MurNAc-6-P. Is required for the utilization of anhMurNAc either imported from the medium or derived from its own cell wall murein, and thus plays a role in cell wall recycling.</text>
</comment>
<gene>
    <name evidence="1" type="primary">anmK</name>
    <name evidence="2" type="ORF">AB9R89_04780</name>
</gene>
<comment type="catalytic activity">
    <reaction evidence="1">
        <text>1,6-anhydro-N-acetyl-beta-muramate + ATP + H2O = N-acetyl-D-muramate 6-phosphate + ADP + H(+)</text>
        <dbReference type="Rhea" id="RHEA:24952"/>
        <dbReference type="ChEBI" id="CHEBI:15377"/>
        <dbReference type="ChEBI" id="CHEBI:15378"/>
        <dbReference type="ChEBI" id="CHEBI:30616"/>
        <dbReference type="ChEBI" id="CHEBI:58690"/>
        <dbReference type="ChEBI" id="CHEBI:58722"/>
        <dbReference type="ChEBI" id="CHEBI:456216"/>
        <dbReference type="EC" id="2.7.1.170"/>
    </reaction>
</comment>
<dbReference type="PANTHER" id="PTHR30605">
    <property type="entry name" value="ANHYDRO-N-ACETYLMURAMIC ACID KINASE"/>
    <property type="match status" value="1"/>
</dbReference>
<dbReference type="EC" id="2.7.1.170" evidence="1"/>
<keyword evidence="1 2" id="KW-0808">Transferase</keyword>
<dbReference type="EMBL" id="JBGFTR010000005">
    <property type="protein sequence ID" value="MFH7564637.1"/>
    <property type="molecule type" value="Genomic_DNA"/>
</dbReference>
<dbReference type="Proteomes" id="UP001610706">
    <property type="component" value="Unassembled WGS sequence"/>
</dbReference>
<evidence type="ECO:0000313" key="2">
    <source>
        <dbReference type="EMBL" id="MFH7564637.1"/>
    </source>
</evidence>
<dbReference type="HAMAP" id="MF_01270">
    <property type="entry name" value="AnhMurNAc_kinase"/>
    <property type="match status" value="1"/>
</dbReference>
<comment type="caution">
    <text evidence="2">The sequence shown here is derived from an EMBL/GenBank/DDBJ whole genome shotgun (WGS) entry which is preliminary data.</text>
</comment>
<keyword evidence="1" id="KW-0119">Carbohydrate metabolism</keyword>
<sequence length="366" mass="38594">MQHMEHYIGIMSGTSLDGIDAVLVATNGREITLKASTSAPIEPALRERLLALASGDAVTAREWGELDVALGQAYAEVTLQLLDETGMTAGDVCAIGCHGQTVWHQPDAALPFSLQLGDGNRLAALTGITTITDFRRKDMALGGQGAPLVPAFHQQVLSHPQRLRVVANIGGIANISVLMPGRPVLGYDVGPGNMLMDAWCRRHTGAPFDKDAALGRRGKVLPALLNSLLSEPWLALPAPKSTGRELFNEAWLNTHLTGEEAVADVQATLAELTATALVQQLSALPAGELLVCGGGGHNPLLMARLTALLPRWRVATTTEAGVNMDAMEAMAFAWLAYQTLHSLPGNLPAATGASRPAVLGAIHFPD</sequence>
<comment type="similarity">
    <text evidence="1">Belongs to the anhydro-N-acetylmuramic acid kinase family.</text>
</comment>
<comment type="pathway">
    <text evidence="1">Amino-sugar metabolism; 1,6-anhydro-N-acetylmuramate degradation.</text>
</comment>
<feature type="binding site" evidence="1">
    <location>
        <begin position="13"/>
        <end position="20"/>
    </location>
    <ligand>
        <name>ATP</name>
        <dbReference type="ChEBI" id="CHEBI:30616"/>
    </ligand>
</feature>
<keyword evidence="1" id="KW-0547">Nucleotide-binding</keyword>
<accession>A0ABW7NZJ4</accession>
<dbReference type="RefSeq" id="WP_346351178.1">
    <property type="nucleotide sequence ID" value="NZ_CP166302.1"/>
</dbReference>
<dbReference type="CDD" id="cd24050">
    <property type="entry name" value="ASKHA_NBD_ANMK"/>
    <property type="match status" value="1"/>
</dbReference>
<dbReference type="SUPFAM" id="SSF53067">
    <property type="entry name" value="Actin-like ATPase domain"/>
    <property type="match status" value="1"/>
</dbReference>
<dbReference type="GO" id="GO:0016301">
    <property type="term" value="F:kinase activity"/>
    <property type="evidence" value="ECO:0007669"/>
    <property type="project" value="UniProtKB-KW"/>
</dbReference>
<evidence type="ECO:0000313" key="3">
    <source>
        <dbReference type="Proteomes" id="UP001610706"/>
    </source>
</evidence>
<name>A0ABW7NZJ4_9GAMM</name>
<dbReference type="InterPro" id="IPR043129">
    <property type="entry name" value="ATPase_NBD"/>
</dbReference>
<dbReference type="NCBIfam" id="NF007148">
    <property type="entry name" value="PRK09585.3-2"/>
    <property type="match status" value="1"/>
</dbReference>
<keyword evidence="1 2" id="KW-0418">Kinase</keyword>
<dbReference type="Pfam" id="PF03702">
    <property type="entry name" value="AnmK"/>
    <property type="match status" value="1"/>
</dbReference>
<keyword evidence="1" id="KW-0067">ATP-binding</keyword>
<keyword evidence="3" id="KW-1185">Reference proteome</keyword>
<dbReference type="NCBIfam" id="NF007139">
    <property type="entry name" value="PRK09585.1-3"/>
    <property type="match status" value="1"/>
</dbReference>
<proteinExistence type="inferred from homology"/>
<evidence type="ECO:0000256" key="1">
    <source>
        <dbReference type="HAMAP-Rule" id="MF_01270"/>
    </source>
</evidence>
<organism evidence="2 3">
    <name type="scientific">Oceanimonas smirnovii</name>
    <dbReference type="NCBI Taxonomy" id="264574"/>
    <lineage>
        <taxon>Bacteria</taxon>
        <taxon>Pseudomonadati</taxon>
        <taxon>Pseudomonadota</taxon>
        <taxon>Gammaproteobacteria</taxon>
        <taxon>Aeromonadales</taxon>
        <taxon>Aeromonadaceae</taxon>
        <taxon>Oceanimonas</taxon>
    </lineage>
</organism>
<dbReference type="InterPro" id="IPR005338">
    <property type="entry name" value="Anhydro_N_Ac-Mur_kinase"/>
</dbReference>
<dbReference type="Gene3D" id="3.30.420.40">
    <property type="match status" value="2"/>
</dbReference>
<dbReference type="PANTHER" id="PTHR30605:SF0">
    <property type="entry name" value="ANHYDRO-N-ACETYLMURAMIC ACID KINASE"/>
    <property type="match status" value="1"/>
</dbReference>